<evidence type="ECO:0000313" key="2">
    <source>
        <dbReference type="EMBL" id="CAJ0579478.1"/>
    </source>
</evidence>
<feature type="chain" id="PRO_5041282319" evidence="1">
    <location>
        <begin position="29"/>
        <end position="91"/>
    </location>
</feature>
<feature type="signal peptide" evidence="1">
    <location>
        <begin position="1"/>
        <end position="28"/>
    </location>
</feature>
<protein>
    <submittedName>
        <fullName evidence="2">Uncharacterized protein</fullName>
    </submittedName>
</protein>
<evidence type="ECO:0000313" key="3">
    <source>
        <dbReference type="Proteomes" id="UP001177023"/>
    </source>
</evidence>
<sequence length="91" mass="8389">MPDAAATAAATAAVASTVLPVVTVGALAVNVIQEAAHGKDIVTAIANGAVNTAKVCGGAQAGALIGSMIVPGVGTAVGGIIGSVVGILASR</sequence>
<accession>A0AA36D1W2</accession>
<dbReference type="AlphaFoldDB" id="A0AA36D1W2"/>
<gene>
    <name evidence="2" type="ORF">MSPICULIGERA_LOCUS17694</name>
</gene>
<reference evidence="2" key="1">
    <citation type="submission" date="2023-06" db="EMBL/GenBank/DDBJ databases">
        <authorList>
            <person name="Delattre M."/>
        </authorList>
    </citation>
    <scope>NUCLEOTIDE SEQUENCE</scope>
    <source>
        <strain evidence="2">AF72</strain>
    </source>
</reference>
<feature type="non-terminal residue" evidence="2">
    <location>
        <position position="1"/>
    </location>
</feature>
<proteinExistence type="predicted"/>
<evidence type="ECO:0000256" key="1">
    <source>
        <dbReference type="SAM" id="SignalP"/>
    </source>
</evidence>
<organism evidence="2 3">
    <name type="scientific">Mesorhabditis spiculigera</name>
    <dbReference type="NCBI Taxonomy" id="96644"/>
    <lineage>
        <taxon>Eukaryota</taxon>
        <taxon>Metazoa</taxon>
        <taxon>Ecdysozoa</taxon>
        <taxon>Nematoda</taxon>
        <taxon>Chromadorea</taxon>
        <taxon>Rhabditida</taxon>
        <taxon>Rhabditina</taxon>
        <taxon>Rhabditomorpha</taxon>
        <taxon>Rhabditoidea</taxon>
        <taxon>Rhabditidae</taxon>
        <taxon>Mesorhabditinae</taxon>
        <taxon>Mesorhabditis</taxon>
    </lineage>
</organism>
<dbReference type="EMBL" id="CATQJA010002657">
    <property type="protein sequence ID" value="CAJ0579478.1"/>
    <property type="molecule type" value="Genomic_DNA"/>
</dbReference>
<comment type="caution">
    <text evidence="2">The sequence shown here is derived from an EMBL/GenBank/DDBJ whole genome shotgun (WGS) entry which is preliminary data.</text>
</comment>
<keyword evidence="3" id="KW-1185">Reference proteome</keyword>
<keyword evidence="1" id="KW-0732">Signal</keyword>
<dbReference type="Proteomes" id="UP001177023">
    <property type="component" value="Unassembled WGS sequence"/>
</dbReference>
<name>A0AA36D1W2_9BILA</name>